<evidence type="ECO:0000259" key="33">
    <source>
        <dbReference type="PROSITE" id="PS50160"/>
    </source>
</evidence>
<keyword evidence="16" id="KW-0653">Protein transport</keyword>
<dbReference type="FunFam" id="3.10.290.60:FF:000002">
    <property type="entry name" value="Ubiquitin-like modifier-activating enzyme 1"/>
    <property type="match status" value="1"/>
</dbReference>
<dbReference type="InterPro" id="IPR016482">
    <property type="entry name" value="SecG/Sec61-beta/Sbh"/>
</dbReference>
<evidence type="ECO:0000313" key="35">
    <source>
        <dbReference type="Proteomes" id="UP000076502"/>
    </source>
</evidence>
<evidence type="ECO:0000256" key="9">
    <source>
        <dbReference type="ARBA" id="ARBA00022618"/>
    </source>
</evidence>
<dbReference type="GO" id="GO:0015031">
    <property type="term" value="P:protein transport"/>
    <property type="evidence" value="ECO:0007669"/>
    <property type="project" value="UniProtKB-KW"/>
</dbReference>
<dbReference type="GO" id="GO:0004839">
    <property type="term" value="F:ubiquitin activating enzyme activity"/>
    <property type="evidence" value="ECO:0007669"/>
    <property type="project" value="UniProtKB-EC"/>
</dbReference>
<feature type="compositionally biased region" description="Acidic residues" evidence="31">
    <location>
        <begin position="1167"/>
        <end position="1176"/>
    </location>
</feature>
<dbReference type="InterPro" id="IPR018075">
    <property type="entry name" value="UBQ-activ_enz_E1"/>
</dbReference>
<dbReference type="PANTHER" id="PTHR45674:SF4">
    <property type="entry name" value="DNA LIGASE 1"/>
    <property type="match status" value="1"/>
</dbReference>
<dbReference type="FunFam" id="1.10.10.2660:FF:000001">
    <property type="entry name" value="Ubiquitin-activating enzyme E1 1"/>
    <property type="match status" value="1"/>
</dbReference>
<dbReference type="Pfam" id="PF16190">
    <property type="entry name" value="E1_FCCH"/>
    <property type="match status" value="1"/>
</dbReference>
<feature type="compositionally biased region" description="Basic and acidic residues" evidence="31">
    <location>
        <begin position="1256"/>
        <end position="1298"/>
    </location>
</feature>
<dbReference type="Gene3D" id="3.40.50.12550">
    <property type="entry name" value="Ubiquitin-activating enzyme E1, inactive adenylation domain, subdomain 2"/>
    <property type="match status" value="1"/>
</dbReference>
<dbReference type="STRING" id="178035.A0A154PPG8"/>
<keyword evidence="21 29" id="KW-0234">DNA repair</keyword>
<dbReference type="GO" id="GO:0003677">
    <property type="term" value="F:DNA binding"/>
    <property type="evidence" value="ECO:0007669"/>
    <property type="project" value="InterPro"/>
</dbReference>
<dbReference type="Pfam" id="PF04679">
    <property type="entry name" value="DNA_ligase_A_C"/>
    <property type="match status" value="1"/>
</dbReference>
<dbReference type="Pfam" id="PF03911">
    <property type="entry name" value="Sec61_beta"/>
    <property type="match status" value="1"/>
</dbReference>
<dbReference type="OrthoDB" id="10252231at2759"/>
<dbReference type="InterPro" id="IPR042063">
    <property type="entry name" value="Ubi_acti_E1_SCCH"/>
</dbReference>
<dbReference type="PROSITE" id="PS00697">
    <property type="entry name" value="DNA_LIGASE_A1"/>
    <property type="match status" value="1"/>
</dbReference>
<keyword evidence="9" id="KW-0132">Cell division</keyword>
<evidence type="ECO:0000313" key="34">
    <source>
        <dbReference type="EMBL" id="KZC13334.1"/>
    </source>
</evidence>
<dbReference type="InterPro" id="IPR050191">
    <property type="entry name" value="ATP-dep_DNA_ligase"/>
</dbReference>
<dbReference type="Gene3D" id="1.10.3260.10">
    <property type="entry name" value="DNA ligase, ATP-dependent, N-terminal domain"/>
    <property type="match status" value="1"/>
</dbReference>
<dbReference type="PRINTS" id="PR01849">
    <property type="entry name" value="UBIQUITINACT"/>
</dbReference>
<dbReference type="Gene3D" id="3.50.50.80">
    <property type="entry name" value="Ubiquitin-activating enzyme E1, inactive adenylation domain, subdomain 1"/>
    <property type="match status" value="1"/>
</dbReference>
<keyword evidence="7" id="KW-0813">Transport</keyword>
<dbReference type="Pfam" id="PF10585">
    <property type="entry name" value="UBA_E1_SCCH"/>
    <property type="match status" value="1"/>
</dbReference>
<dbReference type="PANTHER" id="PTHR45674">
    <property type="entry name" value="DNA LIGASE 1/3 FAMILY MEMBER"/>
    <property type="match status" value="1"/>
</dbReference>
<dbReference type="InterPro" id="IPR019572">
    <property type="entry name" value="UBA_E1_SCCH"/>
</dbReference>
<evidence type="ECO:0000256" key="4">
    <source>
        <dbReference type="ARBA" id="ARBA00005673"/>
    </source>
</evidence>
<evidence type="ECO:0000256" key="7">
    <source>
        <dbReference type="ARBA" id="ARBA00022448"/>
    </source>
</evidence>
<dbReference type="Pfam" id="PF16191">
    <property type="entry name" value="E1_4HB"/>
    <property type="match status" value="1"/>
</dbReference>
<dbReference type="FunFam" id="3.40.50.12550:FF:000001">
    <property type="entry name" value="Ubiquitin-activating enzyme E1 1"/>
    <property type="match status" value="1"/>
</dbReference>
<dbReference type="GO" id="GO:1903461">
    <property type="term" value="P:Okazaki fragment processing involved in mitotic DNA replication"/>
    <property type="evidence" value="ECO:0007669"/>
    <property type="project" value="TreeGrafter"/>
</dbReference>
<dbReference type="InterPro" id="IPR032420">
    <property type="entry name" value="E1_4HB"/>
</dbReference>
<comment type="catalytic activity">
    <reaction evidence="1">
        <text>ATP + ubiquitin + [E1 ubiquitin-activating enzyme]-L-cysteine = AMP + diphosphate + S-ubiquitinyl-[E1 ubiquitin-activating enzyme]-L-cysteine.</text>
        <dbReference type="EC" id="6.2.1.45"/>
    </reaction>
</comment>
<dbReference type="GO" id="GO:0051301">
    <property type="term" value="P:cell division"/>
    <property type="evidence" value="ECO:0007669"/>
    <property type="project" value="UniProtKB-KW"/>
</dbReference>
<dbReference type="Gene3D" id="1.10.10.2660">
    <property type="entry name" value="Ubiquitin-activating enzyme E1, SCCH domain"/>
    <property type="match status" value="1"/>
</dbReference>
<dbReference type="InterPro" id="IPR018965">
    <property type="entry name" value="Ub-activating_enz_E1_C"/>
</dbReference>
<evidence type="ECO:0000256" key="8">
    <source>
        <dbReference type="ARBA" id="ARBA00022598"/>
    </source>
</evidence>
<keyword evidence="8 28" id="KW-0436">Ligase</keyword>
<keyword evidence="14 28" id="KW-0833">Ubl conjugation pathway</keyword>
<dbReference type="EMBL" id="KQ434998">
    <property type="protein sequence ID" value="KZC13334.1"/>
    <property type="molecule type" value="Genomic_DNA"/>
</dbReference>
<feature type="active site" description="Glycyl thioester intermediate" evidence="27">
    <location>
        <position position="627"/>
    </location>
</feature>
<dbReference type="FunFam" id="3.30.470.30:FF:000016">
    <property type="entry name" value="DNA ligase"/>
    <property type="match status" value="1"/>
</dbReference>
<dbReference type="FunFam" id="2.40.30.180:FF:000001">
    <property type="entry name" value="ubiquitin-like modifier-activating enzyme 1"/>
    <property type="match status" value="1"/>
</dbReference>
<dbReference type="GO" id="GO:0005739">
    <property type="term" value="C:mitochondrion"/>
    <property type="evidence" value="ECO:0007669"/>
    <property type="project" value="TreeGrafter"/>
</dbReference>
<keyword evidence="15 28" id="KW-0067">ATP-binding</keyword>
<evidence type="ECO:0000256" key="10">
    <source>
        <dbReference type="ARBA" id="ARBA00022692"/>
    </source>
</evidence>
<accession>A0A154PPG8</accession>
<dbReference type="SUPFAM" id="SSF50249">
    <property type="entry name" value="Nucleic acid-binding proteins"/>
    <property type="match status" value="1"/>
</dbReference>
<keyword evidence="20 29" id="KW-0233">DNA recombination</keyword>
<dbReference type="InterPro" id="IPR012309">
    <property type="entry name" value="DNA_ligase_ATP-dep_C"/>
</dbReference>
<sequence>MSSAEVVESSVDPPAKKRRVAATTGGADDSTTITDMAKNGSTSRAPAEIDEGLYSRQLYVLGHDAMRRMASSDVLISGLGGLGVEIAKNVILGGVKSVTLHDDALCQISDLGSQFYLKEADIGKNRAAACCQRLSELNNYVPTRHHSGPLTDCYIKKFKVVVLTETSQDEQLRISEITHANDIALIIADTRGLFSQVFCDFGNSFTVVDTTGEPPVSAMVASISQDVEGVVTCLDDTRHGMEDGDYVTFSEIQGMIELNGCDPIKIKVLGPYTFSIGDTSKYSEYIRGGIVTQVKMPKILRFAPLKDAMKKPEFQIIDFGKFDYPEQIHLAFTVLHRYKETKGKLPRPWNQEDANEFLALAKTMKQEVSSETEINEDLLEIFGKISSGNLCPMNATIGGIVAQEVMKACSGKFHPIYQWLYFDAIECLPVDRSELTEEDCCPTGSRYDSQTAIFGRKFHAKIANLKYFVVGAGAIGCELLKNFAMLGVGAQNGCVTVTDMDLIEKSNLNRQFLFRPSDVQQSKSSTAARVIKGMNPDMKVIAHENRVCPETEKIYNDEFFEVLDGVANALDNVNARIYMDRRCVYYRKPLLESGTLGTKGNTQVVVPFLTESYSSSQDPPEKSIPICTLKNFPNAIEHTLQWARDNFEGLFRQAAENAAQHISDPQFVERTLKLPGVQPLEVLESVKTALVDERPKTFADCIAWARCHWQEQYSNQIRQLLFNFPPDQVTSSGQPFWSGPKRCPEPLSFNVNDPLHLDYIVAAANLKAKVYGIPINRNREEIARIASTVKVPDFTPKSGVKIAETDSQVQVSNGSGNIDHERLNQLQEELPKVDDLNGLVIYPQEFEKDDDTNFHIDFIVAASNLRATNYKIPPADRHKSKLIAGKIIPAIATTTSVVAGLVCLELIKLTRGVRDLSIYKNGFVNLALPFFGFSEPIAAPKLKYYDTEWTLWDRFEVKGELTLKEFLDYFKEHHNLEVTMLSQGVCMLYSFFMAKPKCQERMGLLMSEVVKKVSKKKLEPHVRALVFELCCNDSDGNDVEVPYSNNVLRSTVNNVFNWIHTNSKPSENGEQDSPGNSKRKREINSDSSESSSPPPAKKLENNFLKVSPKTPLPSRKLNGKTPKIKLSPGTPKENEKRKAKTPLTASKKKKKMEKVKYNPKKNSEKDKEEDEKEEEEVTHIKEDSSLEDETQSTSLKSVSSKSTSDKSSKTKAEQDAKRIVKKRSRIIAPVDDSSDEDSHLPMKIPCSPKEATVSGKEQKSLDEENKSNNEIQKVTEIKKGNDIEKQKEHKEKPAEKIHNFFAPRQKSSANDSNEDKKKSTSHSYNPNASNYHPIKDACWKLGEKVPYIALTRTLELIEETSARLKIIEILSNYFRSVIAQSPNDLLPSVYLCLNQLAPAYEGIELGVAETNLMKAIAQCTGRTLAQIKTNVQQVGDLGLVAEGSRSNQRTMFQPAQLTVSTVYVRLKEIAQMTGSASVAKKLDKIQTLFVACRFSEARYLIRSLAGKLRIGLAEQSVLQALALACTLTPPEQGSPPEILDVSKKMSNDSFKKKYDETALVLKTTYCECSNYDKIIPVLLEEGINELPNKCKITPGIPMKPMLAHPTKGVQEVLTRFEGLKFTCEWKYDGERAQIHLAENGDISIYSRNQENNTSKYPDIIRRFGNRKEEDVKSCILDCEAVAWDNEKQQILPFQILSTRKRKDANEADIKVHVCVFMFDLLYLNGESLVQQPFIKRRELLKKNFTELNGEWKFATSLDTSTMEEVQDFLDESVKGNCEGLMVKTLEQDATYEIAKRSRNWLKLKKDYLDGVGDTLDVVVVGGYIGKGKRTGTYGGFLLACYDKENEEYQSICKIGTGFSEEDLQKHTEYFNEQKIPQPKSYYRYDSSHEPDHWFEPVQVWEIKCADLSLSPAHRAAIGIVDPEKDQGLTITVSKFTQDKKIAITVPAAPSSTSVGAAGRSPSKAIAPRTGGSGTVRQRKTTTTTSARSRNPGAGSGGMWRFYTDDSPGIKVGPVPVLVMSLLFIASVFMLHIWGKYTRS</sequence>
<protein>
    <recommendedName>
        <fullName evidence="29">DNA ligase</fullName>
        <ecNumber evidence="29">6.5.1.1</ecNumber>
    </recommendedName>
</protein>
<dbReference type="GO" id="GO:0006310">
    <property type="term" value="P:DNA recombination"/>
    <property type="evidence" value="ECO:0007669"/>
    <property type="project" value="UniProtKB-KW"/>
</dbReference>
<dbReference type="InterPro" id="IPR012310">
    <property type="entry name" value="DNA_ligase_ATP-dep_cent"/>
</dbReference>
<dbReference type="InterPro" id="IPR036599">
    <property type="entry name" value="DNA_ligase_N_sf"/>
</dbReference>
<dbReference type="PROSITE" id="PS50160">
    <property type="entry name" value="DNA_LIGASE_A3"/>
    <property type="match status" value="1"/>
</dbReference>
<dbReference type="GO" id="GO:0005634">
    <property type="term" value="C:nucleus"/>
    <property type="evidence" value="ECO:0007669"/>
    <property type="project" value="UniProtKB-SubCell"/>
</dbReference>
<dbReference type="GO" id="GO:0071897">
    <property type="term" value="P:DNA biosynthetic process"/>
    <property type="evidence" value="ECO:0007669"/>
    <property type="project" value="InterPro"/>
</dbReference>
<dbReference type="Gene3D" id="3.10.290.60">
    <property type="entry name" value="Ubiquitin-activating enzyme E1, UFD domain"/>
    <property type="match status" value="1"/>
</dbReference>
<dbReference type="InterPro" id="IPR000977">
    <property type="entry name" value="DNA_ligase_ATP-dep"/>
</dbReference>
<feature type="compositionally biased region" description="Low complexity" evidence="31">
    <location>
        <begin position="21"/>
        <end position="32"/>
    </location>
</feature>
<feature type="domain" description="ATP-dependent DNA ligase family profile" evidence="33">
    <location>
        <begin position="1706"/>
        <end position="1842"/>
    </location>
</feature>
<dbReference type="InterPro" id="IPR035985">
    <property type="entry name" value="Ubiquitin-activating_enz"/>
</dbReference>
<evidence type="ECO:0000256" key="12">
    <source>
        <dbReference type="ARBA" id="ARBA00022741"/>
    </source>
</evidence>
<keyword evidence="17 32" id="KW-1133">Transmembrane helix</keyword>
<evidence type="ECO:0000256" key="27">
    <source>
        <dbReference type="PROSITE-ProRule" id="PRU10132"/>
    </source>
</evidence>
<evidence type="ECO:0000256" key="15">
    <source>
        <dbReference type="ARBA" id="ARBA00022840"/>
    </source>
</evidence>
<organism evidence="34 35">
    <name type="scientific">Dufourea novaeangliae</name>
    <name type="common">Sweat bee</name>
    <dbReference type="NCBI Taxonomy" id="178035"/>
    <lineage>
        <taxon>Eukaryota</taxon>
        <taxon>Metazoa</taxon>
        <taxon>Ecdysozoa</taxon>
        <taxon>Arthropoda</taxon>
        <taxon>Hexapoda</taxon>
        <taxon>Insecta</taxon>
        <taxon>Pterygota</taxon>
        <taxon>Neoptera</taxon>
        <taxon>Endopterygota</taxon>
        <taxon>Hymenoptera</taxon>
        <taxon>Apocrita</taxon>
        <taxon>Aculeata</taxon>
        <taxon>Apoidea</taxon>
        <taxon>Anthophila</taxon>
        <taxon>Halictidae</taxon>
        <taxon>Rophitinae</taxon>
        <taxon>Dufourea</taxon>
    </lineage>
</organism>
<dbReference type="FunFam" id="3.50.50.80:FF:000001">
    <property type="entry name" value="ubiquitin-like modifier-activating enzyme 1"/>
    <property type="match status" value="1"/>
</dbReference>
<dbReference type="Pfam" id="PF01068">
    <property type="entry name" value="DNA_ligase_A_M"/>
    <property type="match status" value="1"/>
</dbReference>
<evidence type="ECO:0000256" key="6">
    <source>
        <dbReference type="ARBA" id="ARBA00007572"/>
    </source>
</evidence>
<evidence type="ECO:0000256" key="31">
    <source>
        <dbReference type="SAM" id="MobiDB-lite"/>
    </source>
</evidence>
<dbReference type="CDD" id="cd01491">
    <property type="entry name" value="Ube1_repeat1"/>
    <property type="match status" value="1"/>
</dbReference>
<comment type="similarity">
    <text evidence="5">Belongs to the SEC61-beta family.</text>
</comment>
<dbReference type="GO" id="GO:0012505">
    <property type="term" value="C:endomembrane system"/>
    <property type="evidence" value="ECO:0007669"/>
    <property type="project" value="UniProtKB-SubCell"/>
</dbReference>
<keyword evidence="12 28" id="KW-0547">Nucleotide-binding</keyword>
<dbReference type="CDD" id="cd01490">
    <property type="entry name" value="Ube1_repeat2"/>
    <property type="match status" value="1"/>
</dbReference>
<comment type="pathway">
    <text evidence="3">Protein modification; protein ubiquitination.</text>
</comment>
<evidence type="ECO:0000256" key="11">
    <source>
        <dbReference type="ARBA" id="ARBA00022705"/>
    </source>
</evidence>
<dbReference type="SUPFAM" id="SSF56091">
    <property type="entry name" value="DNA ligase/mRNA capping enzyme, catalytic domain"/>
    <property type="match status" value="1"/>
</dbReference>
<dbReference type="FunFam" id="1.10.3260.10:FF:000001">
    <property type="entry name" value="DNA ligase"/>
    <property type="match status" value="1"/>
</dbReference>
<dbReference type="UniPathway" id="UPA00143"/>
<evidence type="ECO:0000256" key="30">
    <source>
        <dbReference type="RuleBase" id="RU004196"/>
    </source>
</evidence>
<evidence type="ECO:0000256" key="29">
    <source>
        <dbReference type="RuleBase" id="RU000617"/>
    </source>
</evidence>
<dbReference type="CDD" id="cd07900">
    <property type="entry name" value="Adenylation_DNA_ligase_I_Euk"/>
    <property type="match status" value="1"/>
</dbReference>
<dbReference type="Gene3D" id="2.40.50.140">
    <property type="entry name" value="Nucleic acid-binding proteins"/>
    <property type="match status" value="1"/>
</dbReference>
<dbReference type="InterPro" id="IPR032418">
    <property type="entry name" value="E1_FCCH"/>
</dbReference>
<dbReference type="EC" id="6.5.1.1" evidence="29"/>
<evidence type="ECO:0000256" key="16">
    <source>
        <dbReference type="ARBA" id="ARBA00022927"/>
    </source>
</evidence>
<dbReference type="InterPro" id="IPR000011">
    <property type="entry name" value="UBQ/SUMO-activ_enz_E1-like"/>
</dbReference>
<dbReference type="Pfam" id="PF04675">
    <property type="entry name" value="DNA_ligase_A_N"/>
    <property type="match status" value="1"/>
</dbReference>
<dbReference type="FunFam" id="3.40.50.720:FF:000015">
    <property type="entry name" value="Ubiquitin-activating enzyme E1 1"/>
    <property type="match status" value="1"/>
</dbReference>
<evidence type="ECO:0000256" key="18">
    <source>
        <dbReference type="ARBA" id="ARBA00023010"/>
    </source>
</evidence>
<feature type="compositionally biased region" description="Basic and acidic residues" evidence="31">
    <location>
        <begin position="1203"/>
        <end position="1218"/>
    </location>
</feature>
<evidence type="ECO:0000256" key="24">
    <source>
        <dbReference type="ARBA" id="ARBA00034003"/>
    </source>
</evidence>
<comment type="function">
    <text evidence="26">DNA ligase that seals nicks in double-stranded DNA during DNA replication, DNA recombination and DNA repair.</text>
</comment>
<evidence type="ECO:0000256" key="19">
    <source>
        <dbReference type="ARBA" id="ARBA00023136"/>
    </source>
</evidence>
<dbReference type="NCBIfam" id="TIGR01408">
    <property type="entry name" value="Ube1"/>
    <property type="match status" value="1"/>
</dbReference>
<comment type="subcellular location">
    <subcellularLocation>
        <location evidence="25">Endomembrane system</location>
        <topology evidence="25">Single-pass membrane protein</topology>
    </subcellularLocation>
    <subcellularLocation>
        <location evidence="2">Nucleus</location>
    </subcellularLocation>
</comment>
<dbReference type="Gene3D" id="3.40.50.720">
    <property type="entry name" value="NAD(P)-binding Rossmann-like Domain"/>
    <property type="match status" value="1"/>
</dbReference>
<feature type="transmembrane region" description="Helical" evidence="32">
    <location>
        <begin position="2014"/>
        <end position="2033"/>
    </location>
</feature>
<dbReference type="InterPro" id="IPR033127">
    <property type="entry name" value="UBQ-activ_enz_E1_Cys_AS"/>
</dbReference>
<name>A0A154PPG8_DUFNO</name>
<dbReference type="InterPro" id="IPR012308">
    <property type="entry name" value="DNA_ligase_ATP-dep_N"/>
</dbReference>
<gene>
    <name evidence="34" type="ORF">WN55_05642</name>
</gene>
<evidence type="ECO:0000256" key="14">
    <source>
        <dbReference type="ARBA" id="ARBA00022786"/>
    </source>
</evidence>
<dbReference type="GO" id="GO:0006281">
    <property type="term" value="P:DNA repair"/>
    <property type="evidence" value="ECO:0007669"/>
    <property type="project" value="UniProtKB-KW"/>
</dbReference>
<evidence type="ECO:0000256" key="13">
    <source>
        <dbReference type="ARBA" id="ARBA00022763"/>
    </source>
</evidence>
<feature type="region of interest" description="Disordered" evidence="31">
    <location>
        <begin position="1060"/>
        <end position="1328"/>
    </location>
</feature>
<evidence type="ECO:0000256" key="5">
    <source>
        <dbReference type="ARBA" id="ARBA00006103"/>
    </source>
</evidence>
<dbReference type="Pfam" id="PF00899">
    <property type="entry name" value="ThiF"/>
    <property type="match status" value="1"/>
</dbReference>
<dbReference type="Gene3D" id="3.30.470.30">
    <property type="entry name" value="DNA ligase/mRNA capping enzyme"/>
    <property type="match status" value="1"/>
</dbReference>
<evidence type="ECO:0000256" key="23">
    <source>
        <dbReference type="ARBA" id="ARBA00023306"/>
    </source>
</evidence>
<evidence type="ECO:0000256" key="2">
    <source>
        <dbReference type="ARBA" id="ARBA00004123"/>
    </source>
</evidence>
<dbReference type="GO" id="GO:0005524">
    <property type="term" value="F:ATP binding"/>
    <property type="evidence" value="ECO:0007669"/>
    <property type="project" value="UniProtKB-KW"/>
</dbReference>
<evidence type="ECO:0000256" key="3">
    <source>
        <dbReference type="ARBA" id="ARBA00004906"/>
    </source>
</evidence>
<comment type="similarity">
    <text evidence="6 30">Belongs to the ATP-dependent DNA ligase family.</text>
</comment>
<evidence type="ECO:0000256" key="32">
    <source>
        <dbReference type="SAM" id="Phobius"/>
    </source>
</evidence>
<reference evidence="34 35" key="1">
    <citation type="submission" date="2015-07" db="EMBL/GenBank/DDBJ databases">
        <title>The genome of Dufourea novaeangliae.</title>
        <authorList>
            <person name="Pan H."/>
            <person name="Kapheim K."/>
        </authorList>
    </citation>
    <scope>NUCLEOTIDE SEQUENCE [LARGE SCALE GENOMIC DNA]</scope>
    <source>
        <strain evidence="34">0120121106</strain>
        <tissue evidence="34">Whole body</tissue>
    </source>
</reference>
<dbReference type="Pfam" id="PF09358">
    <property type="entry name" value="E1_UFD"/>
    <property type="match status" value="1"/>
</dbReference>
<dbReference type="Gene3D" id="2.40.30.180">
    <property type="entry name" value="Ubiquitin-activating enzyme E1, FCCH domain"/>
    <property type="match status" value="1"/>
</dbReference>
<dbReference type="SUPFAM" id="SSF69572">
    <property type="entry name" value="Activating enzymes of the ubiquitin-like proteins"/>
    <property type="match status" value="2"/>
</dbReference>
<dbReference type="GO" id="GO:0003910">
    <property type="term" value="F:DNA ligase (ATP) activity"/>
    <property type="evidence" value="ECO:0007669"/>
    <property type="project" value="UniProtKB-EC"/>
</dbReference>
<dbReference type="FunFam" id="2.40.50.140:FF:000062">
    <property type="entry name" value="DNA ligase"/>
    <property type="match status" value="1"/>
</dbReference>
<evidence type="ECO:0000256" key="20">
    <source>
        <dbReference type="ARBA" id="ARBA00023172"/>
    </source>
</evidence>
<dbReference type="InterPro" id="IPR042302">
    <property type="entry name" value="E1_FCCH_sf"/>
</dbReference>
<dbReference type="SMART" id="SM00985">
    <property type="entry name" value="UBA_e1_C"/>
    <property type="match status" value="1"/>
</dbReference>
<feature type="compositionally biased region" description="Polar residues" evidence="31">
    <location>
        <begin position="1060"/>
        <end position="1076"/>
    </location>
</feature>
<comment type="catalytic activity">
    <reaction evidence="24 29">
        <text>ATP + (deoxyribonucleotide)n-3'-hydroxyl + 5'-phospho-(deoxyribonucleotide)m = (deoxyribonucleotide)n+m + AMP + diphosphate.</text>
        <dbReference type="EC" id="6.5.1.1"/>
    </reaction>
</comment>
<keyword evidence="22" id="KW-0539">Nucleus</keyword>
<dbReference type="CDD" id="cd07969">
    <property type="entry name" value="OBF_DNA_ligase_I"/>
    <property type="match status" value="1"/>
</dbReference>
<dbReference type="SUPFAM" id="SSF117018">
    <property type="entry name" value="ATP-dependent DNA ligase DNA-binding domain"/>
    <property type="match status" value="1"/>
</dbReference>
<keyword evidence="11" id="KW-0235">DNA replication</keyword>
<dbReference type="PROSITE" id="PS00333">
    <property type="entry name" value="DNA_LIGASE_A2"/>
    <property type="match status" value="1"/>
</dbReference>
<evidence type="ECO:0000256" key="1">
    <source>
        <dbReference type="ARBA" id="ARBA00000488"/>
    </source>
</evidence>
<dbReference type="Gene3D" id="3.30.1490.70">
    <property type="match status" value="1"/>
</dbReference>
<keyword evidence="19 32" id="KW-0472">Membrane</keyword>
<evidence type="ECO:0000256" key="17">
    <source>
        <dbReference type="ARBA" id="ARBA00022989"/>
    </source>
</evidence>
<dbReference type="InterPro" id="IPR038252">
    <property type="entry name" value="UBA_E1_C_sf"/>
</dbReference>
<proteinExistence type="inferred from homology"/>
<feature type="compositionally biased region" description="Low complexity" evidence="31">
    <location>
        <begin position="1192"/>
        <end position="1202"/>
    </location>
</feature>
<keyword evidence="18" id="KW-0811">Translocation</keyword>
<dbReference type="InterPro" id="IPR018074">
    <property type="entry name" value="UBQ-activ_enz_E1_CS"/>
</dbReference>
<evidence type="ECO:0000256" key="25">
    <source>
        <dbReference type="ARBA" id="ARBA00037847"/>
    </source>
</evidence>
<keyword evidence="13 29" id="KW-0227">DNA damage</keyword>
<evidence type="ECO:0000256" key="28">
    <source>
        <dbReference type="RuleBase" id="RU000519"/>
    </source>
</evidence>
<feature type="region of interest" description="Disordered" evidence="31">
    <location>
        <begin position="1951"/>
        <end position="1999"/>
    </location>
</feature>
<dbReference type="InterPro" id="IPR042449">
    <property type="entry name" value="Ub-E1_IAD_1"/>
</dbReference>
<comment type="similarity">
    <text evidence="4 28">Belongs to the ubiquitin-activating E1 family.</text>
</comment>
<evidence type="ECO:0000256" key="22">
    <source>
        <dbReference type="ARBA" id="ARBA00023242"/>
    </source>
</evidence>
<keyword evidence="23" id="KW-0131">Cell cycle</keyword>
<feature type="compositionally biased region" description="Basic residues" evidence="31">
    <location>
        <begin position="1146"/>
        <end position="1159"/>
    </location>
</feature>
<dbReference type="NCBIfam" id="TIGR00574">
    <property type="entry name" value="dnl1"/>
    <property type="match status" value="1"/>
</dbReference>
<evidence type="ECO:0000256" key="26">
    <source>
        <dbReference type="ARBA" id="ARBA00054532"/>
    </source>
</evidence>
<dbReference type="Proteomes" id="UP000076502">
    <property type="component" value="Unassembled WGS sequence"/>
</dbReference>
<evidence type="ECO:0000256" key="21">
    <source>
        <dbReference type="ARBA" id="ARBA00023204"/>
    </source>
</evidence>
<keyword evidence="10 32" id="KW-0812">Transmembrane</keyword>
<keyword evidence="35" id="KW-1185">Reference proteome</keyword>
<dbReference type="InterPro" id="IPR012340">
    <property type="entry name" value="NA-bd_OB-fold"/>
</dbReference>
<feature type="region of interest" description="Disordered" evidence="31">
    <location>
        <begin position="1"/>
        <end position="32"/>
    </location>
</feature>
<dbReference type="PROSITE" id="PS00536">
    <property type="entry name" value="UBIQUITIN_ACTIVAT_1"/>
    <property type="match status" value="1"/>
</dbReference>
<dbReference type="PROSITE" id="PS00865">
    <property type="entry name" value="UBIQUITIN_ACTIVAT_2"/>
    <property type="match status" value="1"/>
</dbReference>
<dbReference type="InterPro" id="IPR016059">
    <property type="entry name" value="DNA_ligase_ATP-dep_CS"/>
</dbReference>
<dbReference type="InterPro" id="IPR000594">
    <property type="entry name" value="ThiF_NAD_FAD-bd"/>
</dbReference>